<sequence length="228" mass="26172">MHESKEELIERGIRLSFAIKMSRLNRQEFSKESKIPINTLRTWEKPNRENVGLKSKSADKVIAALFDVGVICTKQWLLYGIGVTPMLTSTAKSLIDLPLNNTMPKVVDESQNDEETEIIREIQFFKQNSNGNIIVIIQDDSMLPFYSSFDYVGGKLRESNIDQYIGRNCIIKIEGQESYIISRFKKHGDKYILYNTNVDSVASVNIYKDVKITALAEITFHRKRELQG</sequence>
<dbReference type="EMBL" id="MDTU01000003">
    <property type="protein sequence ID" value="ODN41342.1"/>
    <property type="molecule type" value="Genomic_DNA"/>
</dbReference>
<accession>A0ABX2ZXP2</accession>
<protein>
    <recommendedName>
        <fullName evidence="3">HTH cro/C1-type domain-containing protein</fullName>
    </recommendedName>
</protein>
<name>A0ABX2ZXP2_9GAMM</name>
<proteinExistence type="predicted"/>
<evidence type="ECO:0008006" key="3">
    <source>
        <dbReference type="Google" id="ProtNLM"/>
    </source>
</evidence>
<evidence type="ECO:0000313" key="2">
    <source>
        <dbReference type="Proteomes" id="UP000094329"/>
    </source>
</evidence>
<comment type="caution">
    <text evidence="1">The sequence shown here is derived from an EMBL/GenBank/DDBJ whole genome shotgun (WGS) entry which is preliminary data.</text>
</comment>
<reference evidence="1 2" key="1">
    <citation type="submission" date="2016-08" db="EMBL/GenBank/DDBJ databases">
        <title>Draft genome sequence of Candidatus Piscirickettsia litoralis, from seawater.</title>
        <authorList>
            <person name="Wan X."/>
            <person name="Lee A.J."/>
            <person name="Hou S."/>
            <person name="Donachie S.P."/>
        </authorList>
    </citation>
    <scope>NUCLEOTIDE SEQUENCE [LARGE SCALE GENOMIC DNA]</scope>
    <source>
        <strain evidence="1 2">Y2</strain>
    </source>
</reference>
<dbReference type="Proteomes" id="UP000094329">
    <property type="component" value="Unassembled WGS sequence"/>
</dbReference>
<keyword evidence="2" id="KW-1185">Reference proteome</keyword>
<gene>
    <name evidence="1" type="ORF">BGC07_16355</name>
</gene>
<evidence type="ECO:0000313" key="1">
    <source>
        <dbReference type="EMBL" id="ODN41342.1"/>
    </source>
</evidence>
<dbReference type="RefSeq" id="WP_069314135.1">
    <property type="nucleotide sequence ID" value="NZ_MDTU01000003.1"/>
</dbReference>
<organism evidence="1 2">
    <name type="scientific">Piscirickettsia litoralis</name>
    <dbReference type="NCBI Taxonomy" id="1891921"/>
    <lineage>
        <taxon>Bacteria</taxon>
        <taxon>Pseudomonadati</taxon>
        <taxon>Pseudomonadota</taxon>
        <taxon>Gammaproteobacteria</taxon>
        <taxon>Thiotrichales</taxon>
        <taxon>Piscirickettsiaceae</taxon>
        <taxon>Piscirickettsia</taxon>
    </lineage>
</organism>